<dbReference type="AlphaFoldDB" id="A0A1I7ZIB5"/>
<keyword evidence="4" id="KW-1185">Reference proteome</keyword>
<feature type="region of interest" description="Disordered" evidence="1">
    <location>
        <begin position="266"/>
        <end position="403"/>
    </location>
</feature>
<feature type="compositionally biased region" description="Polar residues" evidence="1">
    <location>
        <begin position="276"/>
        <end position="287"/>
    </location>
</feature>
<accession>A0A1I7ZIB5</accession>
<feature type="domain" description="TGF-beta propeptide" evidence="3">
    <location>
        <begin position="28"/>
        <end position="225"/>
    </location>
</feature>
<feature type="compositionally biased region" description="Basic and acidic residues" evidence="1">
    <location>
        <begin position="374"/>
        <end position="383"/>
    </location>
</feature>
<evidence type="ECO:0000256" key="1">
    <source>
        <dbReference type="SAM" id="MobiDB-lite"/>
    </source>
</evidence>
<feature type="compositionally biased region" description="Basic residues" evidence="1">
    <location>
        <begin position="343"/>
        <end position="353"/>
    </location>
</feature>
<dbReference type="Pfam" id="PF00688">
    <property type="entry name" value="TGFb_propeptide"/>
    <property type="match status" value="1"/>
</dbReference>
<organism evidence="4 5">
    <name type="scientific">Steinernema glaseri</name>
    <dbReference type="NCBI Taxonomy" id="37863"/>
    <lineage>
        <taxon>Eukaryota</taxon>
        <taxon>Metazoa</taxon>
        <taxon>Ecdysozoa</taxon>
        <taxon>Nematoda</taxon>
        <taxon>Chromadorea</taxon>
        <taxon>Rhabditida</taxon>
        <taxon>Tylenchina</taxon>
        <taxon>Panagrolaimomorpha</taxon>
        <taxon>Strongyloidoidea</taxon>
        <taxon>Steinernematidae</taxon>
        <taxon>Steinernema</taxon>
    </lineage>
</organism>
<evidence type="ECO:0000259" key="3">
    <source>
        <dbReference type="Pfam" id="PF00688"/>
    </source>
</evidence>
<dbReference type="InterPro" id="IPR001111">
    <property type="entry name" value="TGF-b_propeptide"/>
</dbReference>
<feature type="compositionally biased region" description="Basic residues" evidence="1">
    <location>
        <begin position="307"/>
        <end position="326"/>
    </location>
</feature>
<evidence type="ECO:0000313" key="5">
    <source>
        <dbReference type="WBParaSite" id="L893_g26484.t1"/>
    </source>
</evidence>
<keyword evidence="2" id="KW-0732">Signal</keyword>
<protein>
    <submittedName>
        <fullName evidence="5">TGFb_propeptide domain-containing protein</fullName>
    </submittedName>
</protein>
<sequence>MMRTAVFFFFFFALAGFCLGNVLFKDDGISQTVPLRIHRKGILHLKSQILKILGLFEGPRNATRDQLASRFMSQLYQMEMDSEVHGASANFSSSIMEFLQKADTIVSFAPSRKVDFEEEAISELDFSLNDLPVHSRLMNAELRLHLNGTDLLLESVALYLRDEESGDLLHLENLELFGGESEELALNFTGVVDQWLRNASLPRSVFLRLQRSDGSSSSLGENWHGFGVASFEDTEEASLNHVRTRRAAEAAYEEEDEEPQKFLKGSFVSEKPNPFKISQSGSPSKPSLPSYFRLQRMPPAPPLRELRRPRLATVRHRARRLQRPVLRRLLQLPPQLPHELHQPRHRPNPRQPHRLLQDGAGQVRPDGHGDDEDPLLRPHEQRHLPSLPQHHRQELWLPVGESQ</sequence>
<dbReference type="WBParaSite" id="L893_g26484.t1">
    <property type="protein sequence ID" value="L893_g26484.t1"/>
    <property type="gene ID" value="L893_g26484"/>
</dbReference>
<dbReference type="Proteomes" id="UP000095287">
    <property type="component" value="Unplaced"/>
</dbReference>
<name>A0A1I7ZIB5_9BILA</name>
<proteinExistence type="predicted"/>
<feature type="signal peptide" evidence="2">
    <location>
        <begin position="1"/>
        <end position="20"/>
    </location>
</feature>
<reference evidence="5" key="1">
    <citation type="submission" date="2016-11" db="UniProtKB">
        <authorList>
            <consortium name="WormBaseParasite"/>
        </authorList>
    </citation>
    <scope>IDENTIFICATION</scope>
</reference>
<evidence type="ECO:0000313" key="4">
    <source>
        <dbReference type="Proteomes" id="UP000095287"/>
    </source>
</evidence>
<feature type="chain" id="PRO_5009313484" evidence="2">
    <location>
        <begin position="21"/>
        <end position="403"/>
    </location>
</feature>
<dbReference type="Gene3D" id="2.60.120.970">
    <property type="match status" value="1"/>
</dbReference>
<evidence type="ECO:0000256" key="2">
    <source>
        <dbReference type="SAM" id="SignalP"/>
    </source>
</evidence>